<feature type="region of interest" description="Disordered" evidence="1">
    <location>
        <begin position="304"/>
        <end position="324"/>
    </location>
</feature>
<feature type="compositionally biased region" description="Basic residues" evidence="1">
    <location>
        <begin position="152"/>
        <end position="169"/>
    </location>
</feature>
<dbReference type="AlphaFoldDB" id="A0AAV7HX40"/>
<accession>A0AAV7HX40</accession>
<keyword evidence="3" id="KW-1185">Reference proteome</keyword>
<feature type="region of interest" description="Disordered" evidence="1">
    <location>
        <begin position="124"/>
        <end position="188"/>
    </location>
</feature>
<dbReference type="EMBL" id="JAHXZJ010002982">
    <property type="protein sequence ID" value="KAH0535112.1"/>
    <property type="molecule type" value="Genomic_DNA"/>
</dbReference>
<feature type="compositionally biased region" description="Polar residues" evidence="1">
    <location>
        <begin position="283"/>
        <end position="292"/>
    </location>
</feature>
<reference evidence="2 3" key="1">
    <citation type="journal article" date="2021" name="J. Hered.">
        <title>A chromosome-level genome assembly of the parasitoid wasp, Cotesia glomerata (Hymenoptera: Braconidae).</title>
        <authorList>
            <person name="Pinto B.J."/>
            <person name="Weis J.J."/>
            <person name="Gamble T."/>
            <person name="Ode P.J."/>
            <person name="Paul R."/>
            <person name="Zaspel J.M."/>
        </authorList>
    </citation>
    <scope>NUCLEOTIDE SEQUENCE [LARGE SCALE GENOMIC DNA]</scope>
    <source>
        <strain evidence="2">CgM1</strain>
    </source>
</reference>
<protein>
    <submittedName>
        <fullName evidence="2">Uncharacterized protein</fullName>
    </submittedName>
</protein>
<feature type="region of interest" description="Disordered" evidence="1">
    <location>
        <begin position="217"/>
        <end position="292"/>
    </location>
</feature>
<feature type="compositionally biased region" description="Basic and acidic residues" evidence="1">
    <location>
        <begin position="135"/>
        <end position="151"/>
    </location>
</feature>
<dbReference type="Proteomes" id="UP000826195">
    <property type="component" value="Unassembled WGS sequence"/>
</dbReference>
<comment type="caution">
    <text evidence="2">The sequence shown here is derived from an EMBL/GenBank/DDBJ whole genome shotgun (WGS) entry which is preliminary data.</text>
</comment>
<evidence type="ECO:0000313" key="3">
    <source>
        <dbReference type="Proteomes" id="UP000826195"/>
    </source>
</evidence>
<proteinExistence type="predicted"/>
<organism evidence="2 3">
    <name type="scientific">Cotesia glomerata</name>
    <name type="common">Lepidopteran parasitic wasp</name>
    <name type="synonym">Apanteles glomeratus</name>
    <dbReference type="NCBI Taxonomy" id="32391"/>
    <lineage>
        <taxon>Eukaryota</taxon>
        <taxon>Metazoa</taxon>
        <taxon>Ecdysozoa</taxon>
        <taxon>Arthropoda</taxon>
        <taxon>Hexapoda</taxon>
        <taxon>Insecta</taxon>
        <taxon>Pterygota</taxon>
        <taxon>Neoptera</taxon>
        <taxon>Endopterygota</taxon>
        <taxon>Hymenoptera</taxon>
        <taxon>Apocrita</taxon>
        <taxon>Ichneumonoidea</taxon>
        <taxon>Braconidae</taxon>
        <taxon>Microgastrinae</taxon>
        <taxon>Cotesia</taxon>
    </lineage>
</organism>
<sequence length="381" mass="40269">MWRISKKIKTRREGRQRPEAAQVNIRRVRPGINSGAVQSAILTGPPSEAALTPRASALSRLGPLIPSYYPVPAAIPSAEDRAGAGVPVASTSATADSALSASRRADVVVSDVRVSTAPATIPSVLDRLGAPGAGDEPKDNYNGKRSVSDRARPKRANRSCGRGRKRAWRRATTEDERKQHKEPGPLEQMTFGVQAARMEMRSETSPTPVRVSISLTSIKTPPPVSSPGLGPAPITPRPTSAVAGPSCRPDTSVQPAAEIRGDGKIPGHIPDVSKGAIPRRPPTTANQPAKSTTYVKTRVFTRSLPPATTPRRSSVLPAPAPARTTPAATAELTTMELEEAAALPTRSQHAADTQVVSTFTFKLSECPPHLTPAFAAYKASL</sequence>
<evidence type="ECO:0000256" key="1">
    <source>
        <dbReference type="SAM" id="MobiDB-lite"/>
    </source>
</evidence>
<evidence type="ECO:0000313" key="2">
    <source>
        <dbReference type="EMBL" id="KAH0535112.1"/>
    </source>
</evidence>
<gene>
    <name evidence="2" type="ORF">KQX54_013662</name>
</gene>
<feature type="compositionally biased region" description="Basic and acidic residues" evidence="1">
    <location>
        <begin position="171"/>
        <end position="184"/>
    </location>
</feature>
<name>A0AAV7HX40_COTGL</name>